<evidence type="ECO:0000256" key="1">
    <source>
        <dbReference type="SAM" id="MobiDB-lite"/>
    </source>
</evidence>
<reference evidence="2 3" key="1">
    <citation type="journal article" date="2019" name="Int. J. Syst. Evol. Microbiol.">
        <title>The Global Catalogue of Microorganisms (GCM) 10K type strain sequencing project: providing services to taxonomists for standard genome sequencing and annotation.</title>
        <authorList>
            <consortium name="The Broad Institute Genomics Platform"/>
            <consortium name="The Broad Institute Genome Sequencing Center for Infectious Disease"/>
            <person name="Wu L."/>
            <person name="Ma J."/>
        </authorList>
    </citation>
    <scope>NUCLEOTIDE SEQUENCE [LARGE SCALE GENOMIC DNA]</scope>
    <source>
        <strain evidence="2 3">JCM 15933</strain>
    </source>
</reference>
<evidence type="ECO:0008006" key="4">
    <source>
        <dbReference type="Google" id="ProtNLM"/>
    </source>
</evidence>
<dbReference type="Proteomes" id="UP001501470">
    <property type="component" value="Unassembled WGS sequence"/>
</dbReference>
<dbReference type="InterPro" id="IPR047603">
    <property type="entry name" value="FxsC_N"/>
</dbReference>
<evidence type="ECO:0000313" key="3">
    <source>
        <dbReference type="Proteomes" id="UP001501470"/>
    </source>
</evidence>
<dbReference type="RefSeq" id="WP_344512226.1">
    <property type="nucleotide sequence ID" value="NZ_BAAAQD010000031.1"/>
</dbReference>
<feature type="region of interest" description="Disordered" evidence="1">
    <location>
        <begin position="373"/>
        <end position="409"/>
    </location>
</feature>
<keyword evidence="3" id="KW-1185">Reference proteome</keyword>
<evidence type="ECO:0000313" key="2">
    <source>
        <dbReference type="EMBL" id="GAA1562279.1"/>
    </source>
</evidence>
<sequence>MSQPDDGVDEPVRRYFYLSYARPRATAAMVTPDHWVKQFYEDLVQHIRAIVGPGKTPIGFADVAVPADRDRQAEIQAALASADVFVALYSQKYLVSREARSDRATFMGRLASAANGTPAEEHILPVLWAPLPGNVYRAEVADARRFAEDVPEYVMNGLSVLCRIGTFRKQYERVLRRMAEEVVRIADRSPLVATQTVDMVEAYRVRVWPTAPFTIAVLAPTSGDLPLPDGRGTAHGYGLRAEHWKPFAGGHAVADEVAAEADRLRLPVDVVGYTADDSMYRDYPGMILIDPWILATPGGRDLVRSTLRCPYSWVTIAAVVDEHHPRFEPHGTRYLSQLESLLRRTDRFIRFTTVASWRSEMPEIVSRMRREYMNNGPSYAPASPPGTRPRLGRPEAGRGTPSSSEGEEA</sequence>
<gene>
    <name evidence="2" type="ORF">GCM10009827_099740</name>
</gene>
<dbReference type="EMBL" id="BAAAQD010000031">
    <property type="protein sequence ID" value="GAA1562279.1"/>
    <property type="molecule type" value="Genomic_DNA"/>
</dbReference>
<comment type="caution">
    <text evidence="2">The sequence shown here is derived from an EMBL/GenBank/DDBJ whole genome shotgun (WGS) entry which is preliminary data.</text>
</comment>
<feature type="compositionally biased region" description="Polar residues" evidence="1">
    <location>
        <begin position="400"/>
        <end position="409"/>
    </location>
</feature>
<name>A0ABN2CPX3_9ACTN</name>
<organism evidence="2 3">
    <name type="scientific">Dactylosporangium maewongense</name>
    <dbReference type="NCBI Taxonomy" id="634393"/>
    <lineage>
        <taxon>Bacteria</taxon>
        <taxon>Bacillati</taxon>
        <taxon>Actinomycetota</taxon>
        <taxon>Actinomycetes</taxon>
        <taxon>Micromonosporales</taxon>
        <taxon>Micromonosporaceae</taxon>
        <taxon>Dactylosporangium</taxon>
    </lineage>
</organism>
<dbReference type="NCBIfam" id="NF040588">
    <property type="entry name" value="FxsC_Nterm"/>
    <property type="match status" value="1"/>
</dbReference>
<protein>
    <recommendedName>
        <fullName evidence="4">TIR domain-containing protein</fullName>
    </recommendedName>
</protein>
<accession>A0ABN2CPX3</accession>
<proteinExistence type="predicted"/>